<dbReference type="Pfam" id="PF00501">
    <property type="entry name" value="AMP-binding"/>
    <property type="match status" value="1"/>
</dbReference>
<dbReference type="Gene3D" id="3.30.300.30">
    <property type="match status" value="1"/>
</dbReference>
<sequence>MLTYKSAVLRDLLMNAAAINPLSGITFVTEAESGKVAYPALLDQADAVLNGLVRSGLRPGDRVLLLLERPQDFIRSFWGCVLGGFVPCPMTPPRSDHGRWQDHLGHVTRLLGCSLLVTTRDLRRDLPLPPDLPVACLEDLLGSPAGTNTYEPARDDLALLMLTSGSTGTSKAVMLTHGNLLASMSAKAERLAVTAQDVAMNWIAFDHIAAVESHLLALRAGAEQVQVEPGVVLNDPARFLRLVDANRVTLTFAPNFLLGQLNKEAPDRGLDLSSVRHVISGGEATVCATARALLDRFAPLRLSRSAIVPGFGMTETCAGSVFSTEFPDVDDGREFASLGRPVDGFEMRVTEDDVPLPEGEIGELQVRGPMVFGGYFNDSAATAAAFTADGWFRTGDQGTIRDGRLSLTGRSKDSIIVNGVNYFSHDLEAALEQLDGVEKSYVAAFPTRRPGEDTEQLVVAFCPSGTPDEDSLYRLVVAIRNSVVLHWGFRPGLILPVTKADLPKTSLGKIQRSRVRKRLEAGEFAATVRSIAELSSRRLGEYTAPEDDVERTLTAIYADMFDVPPESVGTSASFFDLGGTSLDVLRLKHHVEERFGLPDLPVVRFLRAQTIREQARWLRGLDGDGHHPGTEDYDPLVTLQHSGDGTPLFCVHPGVGEVLVFVNLAKYFVNERPFHALRARGFGKDEPYFGSFDEMVQCYVRAIRAEQPAGPYAIAGYSYGGAVAFEIAKALEAMGERVDFVGIFNLPPHIQDRMHELDFTEGAVNLASFLSLISREQAAELPRKLRQSLPDRRMQLEYLVRVAPEQRLAELDLTVDKFAAWVDLAQSMVGLGRDYTPSGTVRSVSVFYAIPLRGTKEDWLRTQLRAWDDFTREPNRYLDVPGEHYTLMGAEHVRTFQSILRGELDRALNGRDR</sequence>
<name>A0ABV9S4P9_9PSEU</name>
<dbReference type="Gene3D" id="3.40.50.12780">
    <property type="entry name" value="N-terminal domain of ligase-like"/>
    <property type="match status" value="1"/>
</dbReference>
<comment type="similarity">
    <text evidence="2">Belongs to the ATP-dependent AMP-binding enzyme family.</text>
</comment>
<dbReference type="Pfam" id="PF00975">
    <property type="entry name" value="Thioesterase"/>
    <property type="match status" value="1"/>
</dbReference>
<dbReference type="InterPro" id="IPR045851">
    <property type="entry name" value="AMP-bd_C_sf"/>
</dbReference>
<dbReference type="SUPFAM" id="SSF47336">
    <property type="entry name" value="ACP-like"/>
    <property type="match status" value="1"/>
</dbReference>
<evidence type="ECO:0000259" key="3">
    <source>
        <dbReference type="PROSITE" id="PS50075"/>
    </source>
</evidence>
<dbReference type="Gene3D" id="1.10.1200.10">
    <property type="entry name" value="ACP-like"/>
    <property type="match status" value="1"/>
</dbReference>
<dbReference type="PANTHER" id="PTHR22754:SF32">
    <property type="entry name" value="DISCO-INTERACTING PROTEIN 2"/>
    <property type="match status" value="1"/>
</dbReference>
<dbReference type="SUPFAM" id="SSF56801">
    <property type="entry name" value="Acetyl-CoA synthetase-like"/>
    <property type="match status" value="1"/>
</dbReference>
<dbReference type="PROSITE" id="PS00455">
    <property type="entry name" value="AMP_BINDING"/>
    <property type="match status" value="1"/>
</dbReference>
<dbReference type="SUPFAM" id="SSF53474">
    <property type="entry name" value="alpha/beta-Hydrolases"/>
    <property type="match status" value="1"/>
</dbReference>
<dbReference type="PANTHER" id="PTHR22754">
    <property type="entry name" value="DISCO-INTERACTING PROTEIN 2 DIP2 -RELATED"/>
    <property type="match status" value="1"/>
</dbReference>
<dbReference type="InterPro" id="IPR036736">
    <property type="entry name" value="ACP-like_sf"/>
</dbReference>
<evidence type="ECO:0000256" key="2">
    <source>
        <dbReference type="ARBA" id="ARBA00006432"/>
    </source>
</evidence>
<dbReference type="Gene3D" id="3.40.50.1820">
    <property type="entry name" value="alpha/beta hydrolase"/>
    <property type="match status" value="1"/>
</dbReference>
<evidence type="ECO:0000313" key="4">
    <source>
        <dbReference type="EMBL" id="MFC4855883.1"/>
    </source>
</evidence>
<dbReference type="InterPro" id="IPR029058">
    <property type="entry name" value="AB_hydrolase_fold"/>
</dbReference>
<comment type="caution">
    <text evidence="4">The sequence shown here is derived from an EMBL/GenBank/DDBJ whole genome shotgun (WGS) entry which is preliminary data.</text>
</comment>
<comment type="cofactor">
    <cofactor evidence="1">
        <name>pantetheine 4'-phosphate</name>
        <dbReference type="ChEBI" id="CHEBI:47942"/>
    </cofactor>
</comment>
<dbReference type="InterPro" id="IPR020802">
    <property type="entry name" value="TesA-like"/>
</dbReference>
<dbReference type="InterPro" id="IPR020845">
    <property type="entry name" value="AMP-binding_CS"/>
</dbReference>
<dbReference type="Proteomes" id="UP001595859">
    <property type="component" value="Unassembled WGS sequence"/>
</dbReference>
<dbReference type="EMBL" id="JBHSIS010000009">
    <property type="protein sequence ID" value="MFC4855883.1"/>
    <property type="molecule type" value="Genomic_DNA"/>
</dbReference>
<dbReference type="InterPro" id="IPR009081">
    <property type="entry name" value="PP-bd_ACP"/>
</dbReference>
<dbReference type="Pfam" id="PF00550">
    <property type="entry name" value="PP-binding"/>
    <property type="match status" value="1"/>
</dbReference>
<protein>
    <submittedName>
        <fullName evidence="4">Alpha/beta fold hydrolase</fullName>
    </submittedName>
</protein>
<dbReference type="PROSITE" id="PS50075">
    <property type="entry name" value="CARRIER"/>
    <property type="match status" value="1"/>
</dbReference>
<accession>A0ABV9S4P9</accession>
<dbReference type="GO" id="GO:0016787">
    <property type="term" value="F:hydrolase activity"/>
    <property type="evidence" value="ECO:0007669"/>
    <property type="project" value="UniProtKB-KW"/>
</dbReference>
<dbReference type="InterPro" id="IPR042099">
    <property type="entry name" value="ANL_N_sf"/>
</dbReference>
<proteinExistence type="inferred from homology"/>
<organism evidence="4 5">
    <name type="scientific">Actinophytocola glycyrrhizae</name>
    <dbReference type="NCBI Taxonomy" id="2044873"/>
    <lineage>
        <taxon>Bacteria</taxon>
        <taxon>Bacillati</taxon>
        <taxon>Actinomycetota</taxon>
        <taxon>Actinomycetes</taxon>
        <taxon>Pseudonocardiales</taxon>
        <taxon>Pseudonocardiaceae</taxon>
    </lineage>
</organism>
<evidence type="ECO:0000256" key="1">
    <source>
        <dbReference type="ARBA" id="ARBA00001957"/>
    </source>
</evidence>
<dbReference type="InterPro" id="IPR001031">
    <property type="entry name" value="Thioesterase"/>
</dbReference>
<reference evidence="5" key="1">
    <citation type="journal article" date="2019" name="Int. J. Syst. Evol. Microbiol.">
        <title>The Global Catalogue of Microorganisms (GCM) 10K type strain sequencing project: providing services to taxonomists for standard genome sequencing and annotation.</title>
        <authorList>
            <consortium name="The Broad Institute Genomics Platform"/>
            <consortium name="The Broad Institute Genome Sequencing Center for Infectious Disease"/>
            <person name="Wu L."/>
            <person name="Ma J."/>
        </authorList>
    </citation>
    <scope>NUCLEOTIDE SEQUENCE [LARGE SCALE GENOMIC DNA]</scope>
    <source>
        <strain evidence="5">ZS-22-S1</strain>
    </source>
</reference>
<keyword evidence="5" id="KW-1185">Reference proteome</keyword>
<keyword evidence="4" id="KW-0378">Hydrolase</keyword>
<dbReference type="SMART" id="SM00824">
    <property type="entry name" value="PKS_TE"/>
    <property type="match status" value="1"/>
</dbReference>
<gene>
    <name evidence="4" type="ORF">ACFPCV_20415</name>
</gene>
<feature type="domain" description="Carrier" evidence="3">
    <location>
        <begin position="544"/>
        <end position="622"/>
    </location>
</feature>
<dbReference type="RefSeq" id="WP_378057851.1">
    <property type="nucleotide sequence ID" value="NZ_JBHSIS010000009.1"/>
</dbReference>
<evidence type="ECO:0000313" key="5">
    <source>
        <dbReference type="Proteomes" id="UP001595859"/>
    </source>
</evidence>
<dbReference type="InterPro" id="IPR000873">
    <property type="entry name" value="AMP-dep_synth/lig_dom"/>
</dbReference>